<dbReference type="PANTHER" id="PTHR39186:SF1">
    <property type="entry name" value="DUF2071 DOMAIN-CONTAINING PROTEIN"/>
    <property type="match status" value="1"/>
</dbReference>
<keyword evidence="2" id="KW-1185">Reference proteome</keyword>
<evidence type="ECO:0000313" key="1">
    <source>
        <dbReference type="EMBL" id="MCM4077618.1"/>
    </source>
</evidence>
<dbReference type="PANTHER" id="PTHR39186">
    <property type="entry name" value="DUF2071 FAMILY PROTEIN"/>
    <property type="match status" value="1"/>
</dbReference>
<organism evidence="1 2">
    <name type="scientific">Paractinoplanes hotanensis</name>
    <dbReference type="NCBI Taxonomy" id="2906497"/>
    <lineage>
        <taxon>Bacteria</taxon>
        <taxon>Bacillati</taxon>
        <taxon>Actinomycetota</taxon>
        <taxon>Actinomycetes</taxon>
        <taxon>Micromonosporales</taxon>
        <taxon>Micromonosporaceae</taxon>
        <taxon>Paractinoplanes</taxon>
    </lineage>
</organism>
<accession>A0ABT0XUZ0</accession>
<protein>
    <submittedName>
        <fullName evidence="1">DUF2071 domain-containing protein</fullName>
    </submittedName>
</protein>
<reference evidence="1 2" key="1">
    <citation type="submission" date="2022-06" db="EMBL/GenBank/DDBJ databases">
        <title>Actinoplanes abujensis sp. nov., isolated from Nigerian arid soil.</title>
        <authorList>
            <person name="Ding P."/>
        </authorList>
    </citation>
    <scope>NUCLEOTIDE SEQUENCE [LARGE SCALE GENOMIC DNA]</scope>
    <source>
        <strain evidence="2">TRM88002</strain>
    </source>
</reference>
<gene>
    <name evidence="1" type="ORF">LXN57_08580</name>
</gene>
<dbReference type="SUPFAM" id="SSF160104">
    <property type="entry name" value="Acetoacetate decarboxylase-like"/>
    <property type="match status" value="1"/>
</dbReference>
<name>A0ABT0XUZ0_9ACTN</name>
<sequence>MNAEAVTVSTPRPVRRSVLVQRWADLAFLHWPVDPAVVAPLLPAGTVPDTLDGVTYVGLIGFRMEGVGFLSGPGVPYLGTFAETNVRLYSVDARGRRAVVFRSLEAERLLPVLTARASLRLPYMWARMRITRSGDVLTYSSRRRWPGPRTATSHMAIRVGGPIVEPTPLECFLTARWGLHTTAWGRTRHLANEHPPWPLHRAELLSLSDTLIGAAGLPQPSDPPVSVLYSPGVAVAFGRTHALAPT</sequence>
<dbReference type="Pfam" id="PF09844">
    <property type="entry name" value="DUF2071"/>
    <property type="match status" value="1"/>
</dbReference>
<dbReference type="Proteomes" id="UP001523216">
    <property type="component" value="Unassembled WGS sequence"/>
</dbReference>
<proteinExistence type="predicted"/>
<dbReference type="InterPro" id="IPR018644">
    <property type="entry name" value="DUF2071"/>
</dbReference>
<dbReference type="InterPro" id="IPR023375">
    <property type="entry name" value="ADC_dom_sf"/>
</dbReference>
<dbReference type="EMBL" id="JAMQOL010000010">
    <property type="protein sequence ID" value="MCM4077618.1"/>
    <property type="molecule type" value="Genomic_DNA"/>
</dbReference>
<dbReference type="RefSeq" id="WP_251797642.1">
    <property type="nucleotide sequence ID" value="NZ_JAMQOL010000010.1"/>
</dbReference>
<evidence type="ECO:0000313" key="2">
    <source>
        <dbReference type="Proteomes" id="UP001523216"/>
    </source>
</evidence>
<comment type="caution">
    <text evidence="1">The sequence shown here is derived from an EMBL/GenBank/DDBJ whole genome shotgun (WGS) entry which is preliminary data.</text>
</comment>